<comment type="catalytic activity">
    <reaction evidence="1 8">
        <text>1D-myo-inositol 1,3,4,5,6-pentakisphosphate + ATP = 1D-myo-inositol hexakisphosphate + ADP + H(+)</text>
        <dbReference type="Rhea" id="RHEA:20313"/>
        <dbReference type="ChEBI" id="CHEBI:15378"/>
        <dbReference type="ChEBI" id="CHEBI:30616"/>
        <dbReference type="ChEBI" id="CHEBI:57733"/>
        <dbReference type="ChEBI" id="CHEBI:58130"/>
        <dbReference type="ChEBI" id="CHEBI:456216"/>
        <dbReference type="EC" id="2.7.1.158"/>
    </reaction>
</comment>
<dbReference type="Pfam" id="PF06090">
    <property type="entry name" value="Ins_P5_2-kin"/>
    <property type="match status" value="1"/>
</dbReference>
<dbReference type="GO" id="GO:0035299">
    <property type="term" value="F:inositol-1,3,4,5,6-pentakisphosphate 2-kinase activity"/>
    <property type="evidence" value="ECO:0007669"/>
    <property type="project" value="UniProtKB-EC"/>
</dbReference>
<evidence type="ECO:0000256" key="8">
    <source>
        <dbReference type="RuleBase" id="RU364126"/>
    </source>
</evidence>
<dbReference type="InterPro" id="IPR009286">
    <property type="entry name" value="Ins_P5_2-kin"/>
</dbReference>
<evidence type="ECO:0000313" key="9">
    <source>
        <dbReference type="EMBL" id="TFL07289.1"/>
    </source>
</evidence>
<dbReference type="STRING" id="1884261.A0A5C3R3I0"/>
<keyword evidence="7 8" id="KW-0067">ATP-binding</keyword>
<evidence type="ECO:0000256" key="7">
    <source>
        <dbReference type="ARBA" id="ARBA00022840"/>
    </source>
</evidence>
<evidence type="ECO:0000256" key="5">
    <source>
        <dbReference type="ARBA" id="ARBA00022741"/>
    </source>
</evidence>
<dbReference type="PANTHER" id="PTHR14456:SF2">
    <property type="entry name" value="INOSITOL-PENTAKISPHOSPHATE 2-KINASE"/>
    <property type="match status" value="1"/>
</dbReference>
<evidence type="ECO:0000256" key="2">
    <source>
        <dbReference type="ARBA" id="ARBA00012023"/>
    </source>
</evidence>
<dbReference type="InterPro" id="IPR043001">
    <property type="entry name" value="IP5_2-K_N_lobe"/>
</dbReference>
<dbReference type="GO" id="GO:0005524">
    <property type="term" value="F:ATP binding"/>
    <property type="evidence" value="ECO:0007669"/>
    <property type="project" value="UniProtKB-KW"/>
</dbReference>
<comment type="function">
    <text evidence="8">Phosphorylates Ins(1,3,4,5,6)P5 at position 2 to form Ins(1,2,3,4,5,6)P6 (InsP6 or phytate).</text>
</comment>
<gene>
    <name evidence="9" type="ORF">BDV98DRAFT_519990</name>
</gene>
<dbReference type="PANTHER" id="PTHR14456">
    <property type="entry name" value="INOSITOL POLYPHOSPHATE KINASE 1"/>
    <property type="match status" value="1"/>
</dbReference>
<evidence type="ECO:0000256" key="6">
    <source>
        <dbReference type="ARBA" id="ARBA00022777"/>
    </source>
</evidence>
<reference evidence="9 10" key="1">
    <citation type="journal article" date="2019" name="Nat. Ecol. Evol.">
        <title>Megaphylogeny resolves global patterns of mushroom evolution.</title>
        <authorList>
            <person name="Varga T."/>
            <person name="Krizsan K."/>
            <person name="Foldi C."/>
            <person name="Dima B."/>
            <person name="Sanchez-Garcia M."/>
            <person name="Sanchez-Ramirez S."/>
            <person name="Szollosi G.J."/>
            <person name="Szarkandi J.G."/>
            <person name="Papp V."/>
            <person name="Albert L."/>
            <person name="Andreopoulos W."/>
            <person name="Angelini C."/>
            <person name="Antonin V."/>
            <person name="Barry K.W."/>
            <person name="Bougher N.L."/>
            <person name="Buchanan P."/>
            <person name="Buyck B."/>
            <person name="Bense V."/>
            <person name="Catcheside P."/>
            <person name="Chovatia M."/>
            <person name="Cooper J."/>
            <person name="Damon W."/>
            <person name="Desjardin D."/>
            <person name="Finy P."/>
            <person name="Geml J."/>
            <person name="Haridas S."/>
            <person name="Hughes K."/>
            <person name="Justo A."/>
            <person name="Karasinski D."/>
            <person name="Kautmanova I."/>
            <person name="Kiss B."/>
            <person name="Kocsube S."/>
            <person name="Kotiranta H."/>
            <person name="LaButti K.M."/>
            <person name="Lechner B.E."/>
            <person name="Liimatainen K."/>
            <person name="Lipzen A."/>
            <person name="Lukacs Z."/>
            <person name="Mihaltcheva S."/>
            <person name="Morgado L.N."/>
            <person name="Niskanen T."/>
            <person name="Noordeloos M.E."/>
            <person name="Ohm R.A."/>
            <person name="Ortiz-Santana B."/>
            <person name="Ovrebo C."/>
            <person name="Racz N."/>
            <person name="Riley R."/>
            <person name="Savchenko A."/>
            <person name="Shiryaev A."/>
            <person name="Soop K."/>
            <person name="Spirin V."/>
            <person name="Szebenyi C."/>
            <person name="Tomsovsky M."/>
            <person name="Tulloss R.E."/>
            <person name="Uehling J."/>
            <person name="Grigoriev I.V."/>
            <person name="Vagvolgyi C."/>
            <person name="Papp T."/>
            <person name="Martin F.M."/>
            <person name="Miettinen O."/>
            <person name="Hibbett D.S."/>
            <person name="Nagy L.G."/>
        </authorList>
    </citation>
    <scope>NUCLEOTIDE SEQUENCE [LARGE SCALE GENOMIC DNA]</scope>
    <source>
        <strain evidence="9 10">CBS 309.79</strain>
    </source>
</reference>
<keyword evidence="10" id="KW-1185">Reference proteome</keyword>
<dbReference type="Gene3D" id="3.30.200.110">
    <property type="entry name" value="Inositol-pentakisphosphate 2-kinase, N-lobe"/>
    <property type="match status" value="1"/>
</dbReference>
<proteinExistence type="predicted"/>
<dbReference type="EMBL" id="ML178814">
    <property type="protein sequence ID" value="TFL07289.1"/>
    <property type="molecule type" value="Genomic_DNA"/>
</dbReference>
<keyword evidence="4 8" id="KW-0808">Transferase</keyword>
<dbReference type="EC" id="2.7.1.158" evidence="2 8"/>
<organism evidence="9 10">
    <name type="scientific">Pterulicium gracile</name>
    <dbReference type="NCBI Taxonomy" id="1884261"/>
    <lineage>
        <taxon>Eukaryota</taxon>
        <taxon>Fungi</taxon>
        <taxon>Dikarya</taxon>
        <taxon>Basidiomycota</taxon>
        <taxon>Agaricomycotina</taxon>
        <taxon>Agaricomycetes</taxon>
        <taxon>Agaricomycetidae</taxon>
        <taxon>Agaricales</taxon>
        <taxon>Pleurotineae</taxon>
        <taxon>Pterulaceae</taxon>
        <taxon>Pterulicium</taxon>
    </lineage>
</organism>
<evidence type="ECO:0000256" key="4">
    <source>
        <dbReference type="ARBA" id="ARBA00022679"/>
    </source>
</evidence>
<dbReference type="OrthoDB" id="272370at2759"/>
<evidence type="ECO:0000313" key="10">
    <source>
        <dbReference type="Proteomes" id="UP000305067"/>
    </source>
</evidence>
<evidence type="ECO:0000256" key="1">
    <source>
        <dbReference type="ARBA" id="ARBA00001774"/>
    </source>
</evidence>
<name>A0A5C3R3I0_9AGAR</name>
<keyword evidence="6 8" id="KW-0418">Kinase</keyword>
<keyword evidence="5 8" id="KW-0547">Nucleotide-binding</keyword>
<dbReference type="GO" id="GO:0005634">
    <property type="term" value="C:nucleus"/>
    <property type="evidence" value="ECO:0007669"/>
    <property type="project" value="TreeGrafter"/>
</dbReference>
<dbReference type="AlphaFoldDB" id="A0A5C3R3I0"/>
<sequence>MSTQRPHVGSTAASDWKYISEGGATIVFSYVGPSNLLFDDTALRLRKISHDLPLDFSLLEDEEPDDQMIAFQHRCMDRLIPPEHLPHLQSVTVSSEWLKAFAQAKDAERPQKRREKDGIDVCRKKGVLATDLVGGRGLVAEIKPKWGFLSSTRHLSEETRPIKSKTCRFCMHSHLKASEGATVAQKFCPLDLFSKDPERIAVAVESLWSDWVSSEASINNLKVFLNGHKCDPTSDMSGLATSLNVPGDDAEDIKASFVQAVVSILSTTPLLHLLSQLQRNLDALDIEGISSLWAKAHVSSPTGESTVIGLDEEYIPHPNPSIEEWCSFIDLYLSETFQASLDHDNPHIAHLKYYLLAYLLSATLKDCSIILRINPGEGHAMVIDLDPKGLERLHKWEALDRSIVSHYAALDPNARKTCVDDNR</sequence>
<dbReference type="GO" id="GO:0032958">
    <property type="term" value="P:inositol phosphate biosynthetic process"/>
    <property type="evidence" value="ECO:0007669"/>
    <property type="project" value="TreeGrafter"/>
</dbReference>
<dbReference type="Proteomes" id="UP000305067">
    <property type="component" value="Unassembled WGS sequence"/>
</dbReference>
<evidence type="ECO:0000256" key="3">
    <source>
        <dbReference type="ARBA" id="ARBA00014846"/>
    </source>
</evidence>
<protein>
    <recommendedName>
        <fullName evidence="3 8">Inositol-pentakisphosphate 2-kinase</fullName>
        <ecNumber evidence="2 8">2.7.1.158</ecNumber>
    </recommendedName>
</protein>
<comment type="domain">
    <text evidence="8">The EXKPK motif is conserved in inositol-pentakisphosphate 2-kinases of both family 1 and 2.</text>
</comment>
<accession>A0A5C3R3I0</accession>